<protein>
    <recommendedName>
        <fullName evidence="1">gamma-glutamylcyclotransferase</fullName>
        <ecNumber evidence="1">4.3.2.9</ecNumber>
    </recommendedName>
</protein>
<evidence type="ECO:0000256" key="4">
    <source>
        <dbReference type="PIRSR" id="PIRSR617939-2"/>
    </source>
</evidence>
<keyword evidence="5" id="KW-1133">Transmembrane helix</keyword>
<evidence type="ECO:0000256" key="2">
    <source>
        <dbReference type="ARBA" id="ARBA00023239"/>
    </source>
</evidence>
<dbReference type="eggNOG" id="ENOG502S70Y">
    <property type="taxonomic scope" value="Eukaryota"/>
</dbReference>
<evidence type="ECO:0000313" key="7">
    <source>
        <dbReference type="Proteomes" id="UP000006671"/>
    </source>
</evidence>
<feature type="active site" description="Proton acceptor" evidence="3">
    <location>
        <position position="102"/>
    </location>
</feature>
<gene>
    <name evidence="6" type="ORF">NAEGRDRAFT_63453</name>
</gene>
<dbReference type="RefSeq" id="XP_002681561.1">
    <property type="nucleotide sequence ID" value="XM_002681515.1"/>
</dbReference>
<dbReference type="GO" id="GO:0003839">
    <property type="term" value="F:gamma-glutamylcyclotransferase activity"/>
    <property type="evidence" value="ECO:0007669"/>
    <property type="project" value="UniProtKB-EC"/>
</dbReference>
<dbReference type="Gene3D" id="3.10.490.10">
    <property type="entry name" value="Gamma-glutamyl cyclotransferase-like"/>
    <property type="match status" value="1"/>
</dbReference>
<keyword evidence="5" id="KW-0472">Membrane</keyword>
<dbReference type="InParanoid" id="D2V3Q8"/>
<dbReference type="EC" id="4.3.2.9" evidence="1"/>
<evidence type="ECO:0000256" key="1">
    <source>
        <dbReference type="ARBA" id="ARBA00012346"/>
    </source>
</evidence>
<organism evidence="7">
    <name type="scientific">Naegleria gruberi</name>
    <name type="common">Amoeba</name>
    <dbReference type="NCBI Taxonomy" id="5762"/>
    <lineage>
        <taxon>Eukaryota</taxon>
        <taxon>Discoba</taxon>
        <taxon>Heterolobosea</taxon>
        <taxon>Tetramitia</taxon>
        <taxon>Eutetramitia</taxon>
        <taxon>Vahlkampfiidae</taxon>
        <taxon>Naegleria</taxon>
    </lineage>
</organism>
<feature type="transmembrane region" description="Helical" evidence="5">
    <location>
        <begin position="212"/>
        <end position="234"/>
    </location>
</feature>
<keyword evidence="7" id="KW-1185">Reference proteome</keyword>
<dbReference type="GeneID" id="8852536"/>
<evidence type="ECO:0000256" key="5">
    <source>
        <dbReference type="SAM" id="Phobius"/>
    </source>
</evidence>
<dbReference type="KEGG" id="ngr:NAEGRDRAFT_63453"/>
<name>D2V3Q8_NAEGR</name>
<dbReference type="PANTHER" id="PTHR12935">
    <property type="entry name" value="GAMMA-GLUTAMYLCYCLOTRANSFERASE"/>
    <property type="match status" value="1"/>
</dbReference>
<dbReference type="PANTHER" id="PTHR12935:SF0">
    <property type="entry name" value="GAMMA-GLUTAMYLCYCLOTRANSFERASE"/>
    <property type="match status" value="1"/>
</dbReference>
<evidence type="ECO:0000313" key="6">
    <source>
        <dbReference type="EMBL" id="EFC48817.1"/>
    </source>
</evidence>
<dbReference type="CDD" id="cd06661">
    <property type="entry name" value="GGCT_like"/>
    <property type="match status" value="1"/>
</dbReference>
<dbReference type="Proteomes" id="UP000006671">
    <property type="component" value="Unassembled WGS sequence"/>
</dbReference>
<feature type="binding site" evidence="4">
    <location>
        <position position="170"/>
    </location>
    <ligand>
        <name>substrate</name>
    </ligand>
</feature>
<proteinExistence type="predicted"/>
<dbReference type="EMBL" id="GG738850">
    <property type="protein sequence ID" value="EFC48817.1"/>
    <property type="molecule type" value="Genomic_DNA"/>
</dbReference>
<feature type="transmembrane region" description="Helical" evidence="5">
    <location>
        <begin position="240"/>
        <end position="257"/>
    </location>
</feature>
<keyword evidence="5" id="KW-0812">Transmembrane</keyword>
<dbReference type="VEuPathDB" id="AmoebaDB:NAEGRDRAFT_63453"/>
<sequence>MASNSATDSSSSAKDKIVWYFAFGANMASKVLIGRRQVQPIESYPCIVNGYDLQFDMKGLPYFEPAFASISKSEKAIGSIGYCHGVVHKITREQMDHIRRTEGGNGHDDLGYREIIVQAQIYEPFYPNDGFVDKYRKASEDASWFGQTIDAIALQAVQPDIVDALPSARYLNILREGAREYGVAKVWQDHLNLILEPYNPVGGLSLRNAGRFSFAACIIPLFIFPALVMIVTHLSKMKPPYIAALYFKFTSTLLWILHDNIWSKLFGSGKNNQDLKDNKKN</sequence>
<dbReference type="OMA" id="CFAGTQY"/>
<keyword evidence="2" id="KW-0456">Lyase</keyword>
<dbReference type="OrthoDB" id="2017317at2759"/>
<dbReference type="AlphaFoldDB" id="D2V3Q8"/>
<accession>D2V3Q8</accession>
<reference evidence="6 7" key="1">
    <citation type="journal article" date="2010" name="Cell">
        <title>The genome of Naegleria gruberi illuminates early eukaryotic versatility.</title>
        <authorList>
            <person name="Fritz-Laylin L.K."/>
            <person name="Prochnik S.E."/>
            <person name="Ginger M.L."/>
            <person name="Dacks J.B."/>
            <person name="Carpenter M.L."/>
            <person name="Field M.C."/>
            <person name="Kuo A."/>
            <person name="Paredez A."/>
            <person name="Chapman J."/>
            <person name="Pham J."/>
            <person name="Shu S."/>
            <person name="Neupane R."/>
            <person name="Cipriano M."/>
            <person name="Mancuso J."/>
            <person name="Tu H."/>
            <person name="Salamov A."/>
            <person name="Lindquist E."/>
            <person name="Shapiro H."/>
            <person name="Lucas S."/>
            <person name="Grigoriev I.V."/>
            <person name="Cande W.Z."/>
            <person name="Fulton C."/>
            <person name="Rokhsar D.S."/>
            <person name="Dawson S.C."/>
        </authorList>
    </citation>
    <scope>NUCLEOTIDE SEQUENCE [LARGE SCALE GENOMIC DNA]</scope>
    <source>
        <strain evidence="6 7">NEG-M</strain>
    </source>
</reference>
<evidence type="ECO:0000256" key="3">
    <source>
        <dbReference type="PIRSR" id="PIRSR617939-1"/>
    </source>
</evidence>
<dbReference type="InterPro" id="IPR013024">
    <property type="entry name" value="GGCT-like"/>
</dbReference>
<dbReference type="InterPro" id="IPR017939">
    <property type="entry name" value="G-Glutamylcylcotransferase"/>
</dbReference>